<proteinExistence type="predicted"/>
<dbReference type="AlphaFoldDB" id="A0AAV1HYY5"/>
<comment type="caution">
    <text evidence="2">The sequence shown here is derived from an EMBL/GenBank/DDBJ whole genome shotgun (WGS) entry which is preliminary data.</text>
</comment>
<evidence type="ECO:0000313" key="3">
    <source>
        <dbReference type="Proteomes" id="UP001314263"/>
    </source>
</evidence>
<evidence type="ECO:0000313" key="2">
    <source>
        <dbReference type="EMBL" id="CAK0750815.1"/>
    </source>
</evidence>
<gene>
    <name evidence="2" type="ORF">CVIRNUC_002020</name>
</gene>
<feature type="compositionally biased region" description="Low complexity" evidence="1">
    <location>
        <begin position="238"/>
        <end position="251"/>
    </location>
</feature>
<protein>
    <submittedName>
        <fullName evidence="2">Uncharacterized protein</fullName>
    </submittedName>
</protein>
<evidence type="ECO:0000256" key="1">
    <source>
        <dbReference type="SAM" id="MobiDB-lite"/>
    </source>
</evidence>
<reference evidence="2 3" key="1">
    <citation type="submission" date="2023-10" db="EMBL/GenBank/DDBJ databases">
        <authorList>
            <person name="Maclean D."/>
            <person name="Macfadyen A."/>
        </authorList>
    </citation>
    <scope>NUCLEOTIDE SEQUENCE [LARGE SCALE GENOMIC DNA]</scope>
</reference>
<organism evidence="2 3">
    <name type="scientific">Coccomyxa viridis</name>
    <dbReference type="NCBI Taxonomy" id="1274662"/>
    <lineage>
        <taxon>Eukaryota</taxon>
        <taxon>Viridiplantae</taxon>
        <taxon>Chlorophyta</taxon>
        <taxon>core chlorophytes</taxon>
        <taxon>Trebouxiophyceae</taxon>
        <taxon>Trebouxiophyceae incertae sedis</taxon>
        <taxon>Coccomyxaceae</taxon>
        <taxon>Coccomyxa</taxon>
    </lineage>
</organism>
<feature type="region of interest" description="Disordered" evidence="1">
    <location>
        <begin position="113"/>
        <end position="132"/>
    </location>
</feature>
<feature type="region of interest" description="Disordered" evidence="1">
    <location>
        <begin position="238"/>
        <end position="272"/>
    </location>
</feature>
<dbReference type="EMBL" id="CAUYUE010000003">
    <property type="protein sequence ID" value="CAK0750815.1"/>
    <property type="molecule type" value="Genomic_DNA"/>
</dbReference>
<name>A0AAV1HYY5_9CHLO</name>
<sequence length="272" mass="29055">MAPVHKATWYQQQFPHSAGEMYMDLLCTRESQTREALKGVPTTVALPKSIKRSRAHDDVVILTEKRARKGPGYYTRLADSAPSEQELAGDCSKIGAKRAPRRTVKVRRNNTQMTCSGAGQGAAGAKRGRKPKVVDDPMEDALLVEHFCGSALSGGSKGSGSSAERSAKQETQLLQQPANAAELQGAMLTQPIAGQTATASFLAALIHVMFDTPQAVQVEAPVAETVNTPPELPAKAAAVKRAPARRPAAMEPVRRSVRLAASARDASCEMQE</sequence>
<feature type="region of interest" description="Disordered" evidence="1">
    <location>
        <begin position="153"/>
        <end position="176"/>
    </location>
</feature>
<accession>A0AAV1HYY5</accession>
<feature type="compositionally biased region" description="Low complexity" evidence="1">
    <location>
        <begin position="153"/>
        <end position="164"/>
    </location>
</feature>
<keyword evidence="3" id="KW-1185">Reference proteome</keyword>
<dbReference type="Proteomes" id="UP001314263">
    <property type="component" value="Unassembled WGS sequence"/>
</dbReference>